<evidence type="ECO:0000256" key="9">
    <source>
        <dbReference type="ARBA" id="ARBA00022679"/>
    </source>
</evidence>
<keyword evidence="15" id="KW-0489">Methyltransferase</keyword>
<evidence type="ECO:0000256" key="12">
    <source>
        <dbReference type="HAMAP-Rule" id="MF_00051"/>
    </source>
</evidence>
<feature type="binding site" evidence="12">
    <location>
        <begin position="353"/>
        <end position="355"/>
    </location>
    <ligand>
        <name>(6S)-5,6,7,8-tetrahydrofolate</name>
        <dbReference type="ChEBI" id="CHEBI:57453"/>
    </ligand>
</feature>
<feature type="modified residue" description="N6-(pyridoxal phosphate)lysine" evidence="12 13">
    <location>
        <position position="229"/>
    </location>
</feature>
<dbReference type="Gene3D" id="3.90.1150.10">
    <property type="entry name" value="Aspartate Aminotransferase, domain 1"/>
    <property type="match status" value="1"/>
</dbReference>
<gene>
    <name evidence="12" type="primary">glyA</name>
    <name evidence="15" type="ORF">SAMN05216582_12057</name>
</gene>
<dbReference type="Proteomes" id="UP000184263">
    <property type="component" value="Unassembled WGS sequence"/>
</dbReference>
<name>A0A1M6VT42_SELRU</name>
<dbReference type="PIRSF" id="PIRSF000412">
    <property type="entry name" value="SHMT"/>
    <property type="match status" value="1"/>
</dbReference>
<sequence length="417" mass="44983">MNLMEVLQQSDPEVAKHVNSELNRQREKLELIASENIVSPAVLAAQGSVLTNKYAEGYPGKRYYGGCEFVDEVETLAIERAKKLFGAEYANVQPHSGAQANMAVFFALLQPGDTVMGMNLNDGGHLTHGSPVNMSGKYFNIVPYGVDKETETIDYDALEAKAKECKPKLIVAGASAYARTLDFPRLSEIAHGVGAYLMVDIAHIAGLVAAGEHPSPIPYADVVTTTTHKTLRGPRGGMILCKDAEFGKQFNKAVFPGIQGGPLMHVIAAKAVALGEALQPEFKEYAQQVVKNAAVLAKTLQEEGFRIVSGGTDNHLMLVDLTNKGITGKVAQTVLDEVNITANRNTIPFEPLSPFVTSGLRLGTPALTTRGFKEADLQEVGKIIALVLSDVENEEKKAEARRRVAALCEKYPLYAGM</sequence>
<dbReference type="FunFam" id="3.40.640.10:FF:000001">
    <property type="entry name" value="Serine hydroxymethyltransferase"/>
    <property type="match status" value="1"/>
</dbReference>
<dbReference type="InterPro" id="IPR015422">
    <property type="entry name" value="PyrdxlP-dep_Trfase_small"/>
</dbReference>
<dbReference type="PANTHER" id="PTHR11680:SF35">
    <property type="entry name" value="SERINE HYDROXYMETHYLTRANSFERASE 1"/>
    <property type="match status" value="1"/>
</dbReference>
<keyword evidence="10 12" id="KW-0663">Pyridoxal phosphate</keyword>
<dbReference type="EMBL" id="FRBC01000020">
    <property type="protein sequence ID" value="SHK84544.1"/>
    <property type="molecule type" value="Genomic_DNA"/>
</dbReference>
<organism evidence="15 16">
    <name type="scientific">Selenomonas ruminantium</name>
    <dbReference type="NCBI Taxonomy" id="971"/>
    <lineage>
        <taxon>Bacteria</taxon>
        <taxon>Bacillati</taxon>
        <taxon>Bacillota</taxon>
        <taxon>Negativicutes</taxon>
        <taxon>Selenomonadales</taxon>
        <taxon>Selenomonadaceae</taxon>
        <taxon>Selenomonas</taxon>
    </lineage>
</organism>
<keyword evidence="8 12" id="KW-0028">Amino-acid biosynthesis</keyword>
<dbReference type="GO" id="GO:0032259">
    <property type="term" value="P:methylation"/>
    <property type="evidence" value="ECO:0007669"/>
    <property type="project" value="UniProtKB-KW"/>
</dbReference>
<dbReference type="GO" id="GO:0030170">
    <property type="term" value="F:pyridoxal phosphate binding"/>
    <property type="evidence" value="ECO:0007669"/>
    <property type="project" value="UniProtKB-UniRule"/>
</dbReference>
<feature type="binding site" evidence="12">
    <location>
        <position position="120"/>
    </location>
    <ligand>
        <name>(6S)-5,6,7,8-tetrahydrofolate</name>
        <dbReference type="ChEBI" id="CHEBI:57453"/>
    </ligand>
</feature>
<comment type="subcellular location">
    <subcellularLocation>
        <location evidence="3 12">Cytoplasm</location>
    </subcellularLocation>
</comment>
<evidence type="ECO:0000313" key="15">
    <source>
        <dbReference type="EMBL" id="SHK84544.1"/>
    </source>
</evidence>
<comment type="cofactor">
    <cofactor evidence="2 12 13">
        <name>pyridoxal 5'-phosphate</name>
        <dbReference type="ChEBI" id="CHEBI:597326"/>
    </cofactor>
</comment>
<keyword evidence="6 12" id="KW-0963">Cytoplasm</keyword>
<evidence type="ECO:0000256" key="5">
    <source>
        <dbReference type="ARBA" id="ARBA00011738"/>
    </source>
</evidence>
<evidence type="ECO:0000256" key="13">
    <source>
        <dbReference type="PIRSR" id="PIRSR000412-50"/>
    </source>
</evidence>
<comment type="caution">
    <text evidence="12">Lacks conserved residue(s) required for the propagation of feature annotation.</text>
</comment>
<evidence type="ECO:0000259" key="14">
    <source>
        <dbReference type="Pfam" id="PF00464"/>
    </source>
</evidence>
<dbReference type="GO" id="GO:0008168">
    <property type="term" value="F:methyltransferase activity"/>
    <property type="evidence" value="ECO:0007669"/>
    <property type="project" value="UniProtKB-KW"/>
</dbReference>
<dbReference type="OrthoDB" id="9803846at2"/>
<dbReference type="NCBIfam" id="NF000586">
    <property type="entry name" value="PRK00011.1"/>
    <property type="match status" value="1"/>
</dbReference>
<dbReference type="InterPro" id="IPR049943">
    <property type="entry name" value="Ser_HO-MeTrfase-like"/>
</dbReference>
<comment type="pathway">
    <text evidence="12">Amino-acid biosynthesis; glycine biosynthesis; glycine from L-serine: step 1/1.</text>
</comment>
<dbReference type="InterPro" id="IPR039429">
    <property type="entry name" value="SHMT-like_dom"/>
</dbReference>
<dbReference type="RefSeq" id="WP_073091019.1">
    <property type="nucleotide sequence ID" value="NZ_FRBC01000020.1"/>
</dbReference>
<comment type="subunit">
    <text evidence="5 12">Homodimer.</text>
</comment>
<dbReference type="GO" id="GO:0035999">
    <property type="term" value="P:tetrahydrofolate interconversion"/>
    <property type="evidence" value="ECO:0007669"/>
    <property type="project" value="UniProtKB-UniRule"/>
</dbReference>
<evidence type="ECO:0000256" key="11">
    <source>
        <dbReference type="ARBA" id="ARBA00054606"/>
    </source>
</evidence>
<dbReference type="AlphaFoldDB" id="A0A1M6VT42"/>
<reference evidence="15 16" key="1">
    <citation type="submission" date="2016-11" db="EMBL/GenBank/DDBJ databases">
        <authorList>
            <person name="Jaros S."/>
            <person name="Januszkiewicz K."/>
            <person name="Wedrychowicz H."/>
        </authorList>
    </citation>
    <scope>NUCLEOTIDE SEQUENCE [LARGE SCALE GENOMIC DNA]</scope>
    <source>
        <strain evidence="15 16">HD4</strain>
    </source>
</reference>
<dbReference type="SUPFAM" id="SSF53383">
    <property type="entry name" value="PLP-dependent transferases"/>
    <property type="match status" value="1"/>
</dbReference>
<protein>
    <recommendedName>
        <fullName evidence="12">Serine hydroxymethyltransferase</fullName>
        <shortName evidence="12">SHMT</shortName>
        <shortName evidence="12">Serine methylase</shortName>
        <ecNumber evidence="12">2.1.2.1</ecNumber>
    </recommendedName>
</protein>
<dbReference type="FunFam" id="3.90.1150.10:FF:000003">
    <property type="entry name" value="Serine hydroxymethyltransferase"/>
    <property type="match status" value="1"/>
</dbReference>
<dbReference type="CDD" id="cd00378">
    <property type="entry name" value="SHMT"/>
    <property type="match status" value="1"/>
</dbReference>
<dbReference type="EC" id="2.1.2.1" evidence="12"/>
<dbReference type="Pfam" id="PF00464">
    <property type="entry name" value="SHMT"/>
    <property type="match status" value="1"/>
</dbReference>
<comment type="function">
    <text evidence="11">Catalyzes the reversible interconversion of serine and glycine with tetrahydrofolate (THF) serving as the one-carbon carrier. This reaction serves as the major source of one-carbon groups required for the biosynthesis of purines, thymidylate, methionine, and other important biomolecules. Also exhibits THF-independent aldolase activity toward beta-hydroxyamino acids, producing glycine and aldehydes, via a retro-aldol mechanism. Thus, is able to catalyze the cleavage of L-allo-threonine.</text>
</comment>
<dbReference type="HAMAP" id="MF_00051">
    <property type="entry name" value="SHMT"/>
    <property type="match status" value="1"/>
</dbReference>
<comment type="pathway">
    <text evidence="12">One-carbon metabolism; tetrahydrofolate interconversion.</text>
</comment>
<dbReference type="PANTHER" id="PTHR11680">
    <property type="entry name" value="SERINE HYDROXYMETHYLTRANSFERASE"/>
    <property type="match status" value="1"/>
</dbReference>
<dbReference type="GO" id="GO:0019264">
    <property type="term" value="P:glycine biosynthetic process from serine"/>
    <property type="evidence" value="ECO:0007669"/>
    <property type="project" value="UniProtKB-UniRule"/>
</dbReference>
<dbReference type="InterPro" id="IPR019798">
    <property type="entry name" value="Ser_HO-MeTrfase_PLP_BS"/>
</dbReference>
<evidence type="ECO:0000313" key="16">
    <source>
        <dbReference type="Proteomes" id="UP000184263"/>
    </source>
</evidence>
<dbReference type="InterPro" id="IPR015421">
    <property type="entry name" value="PyrdxlP-dep_Trfase_major"/>
</dbReference>
<evidence type="ECO:0000256" key="7">
    <source>
        <dbReference type="ARBA" id="ARBA00022563"/>
    </source>
</evidence>
<evidence type="ECO:0000256" key="6">
    <source>
        <dbReference type="ARBA" id="ARBA00022490"/>
    </source>
</evidence>
<dbReference type="PROSITE" id="PS00096">
    <property type="entry name" value="SHMT"/>
    <property type="match status" value="1"/>
</dbReference>
<evidence type="ECO:0000256" key="8">
    <source>
        <dbReference type="ARBA" id="ARBA00022605"/>
    </source>
</evidence>
<comment type="catalytic activity">
    <reaction evidence="1 12">
        <text>(6R)-5,10-methylene-5,6,7,8-tetrahydrofolate + glycine + H2O = (6S)-5,6,7,8-tetrahydrofolate + L-serine</text>
        <dbReference type="Rhea" id="RHEA:15481"/>
        <dbReference type="ChEBI" id="CHEBI:15377"/>
        <dbReference type="ChEBI" id="CHEBI:15636"/>
        <dbReference type="ChEBI" id="CHEBI:33384"/>
        <dbReference type="ChEBI" id="CHEBI:57305"/>
        <dbReference type="ChEBI" id="CHEBI:57453"/>
        <dbReference type="EC" id="2.1.2.1"/>
    </reaction>
</comment>
<dbReference type="InterPro" id="IPR015424">
    <property type="entry name" value="PyrdxlP-dep_Trfase"/>
</dbReference>
<dbReference type="UniPathway" id="UPA00193"/>
<comment type="similarity">
    <text evidence="4 12">Belongs to the SHMT family.</text>
</comment>
<dbReference type="GO" id="GO:0004372">
    <property type="term" value="F:glycine hydroxymethyltransferase activity"/>
    <property type="evidence" value="ECO:0007669"/>
    <property type="project" value="UniProtKB-UniRule"/>
</dbReference>
<feature type="binding site" evidence="12">
    <location>
        <begin position="124"/>
        <end position="126"/>
    </location>
    <ligand>
        <name>(6S)-5,6,7,8-tetrahydrofolate</name>
        <dbReference type="ChEBI" id="CHEBI:57453"/>
    </ligand>
</feature>
<evidence type="ECO:0000256" key="2">
    <source>
        <dbReference type="ARBA" id="ARBA00001933"/>
    </source>
</evidence>
<dbReference type="UniPathway" id="UPA00288">
    <property type="reaction ID" value="UER01023"/>
</dbReference>
<evidence type="ECO:0000256" key="3">
    <source>
        <dbReference type="ARBA" id="ARBA00004496"/>
    </source>
</evidence>
<dbReference type="GO" id="GO:0005829">
    <property type="term" value="C:cytosol"/>
    <property type="evidence" value="ECO:0007669"/>
    <property type="project" value="TreeGrafter"/>
</dbReference>
<dbReference type="Gene3D" id="3.40.640.10">
    <property type="entry name" value="Type I PLP-dependent aspartate aminotransferase-like (Major domain)"/>
    <property type="match status" value="1"/>
</dbReference>
<dbReference type="InterPro" id="IPR001085">
    <property type="entry name" value="Ser_HO-MeTrfase"/>
</dbReference>
<evidence type="ECO:0000256" key="10">
    <source>
        <dbReference type="ARBA" id="ARBA00022898"/>
    </source>
</evidence>
<keyword evidence="9 12" id="KW-0808">Transferase</keyword>
<feature type="site" description="Plays an important role in substrate specificity" evidence="12">
    <location>
        <position position="228"/>
    </location>
</feature>
<evidence type="ECO:0000256" key="4">
    <source>
        <dbReference type="ARBA" id="ARBA00006376"/>
    </source>
</evidence>
<keyword evidence="7 12" id="KW-0554">One-carbon metabolism</keyword>
<evidence type="ECO:0000256" key="1">
    <source>
        <dbReference type="ARBA" id="ARBA00001528"/>
    </source>
</evidence>
<proteinExistence type="inferred from homology"/>
<feature type="domain" description="Serine hydroxymethyltransferase-like" evidence="14">
    <location>
        <begin position="7"/>
        <end position="384"/>
    </location>
</feature>
<accession>A0A1M6VT42</accession>